<dbReference type="PANTHER" id="PTHR30255:SF2">
    <property type="entry name" value="SINGLE-STRANDED-DNA-SPECIFIC EXONUCLEASE RECJ"/>
    <property type="match status" value="1"/>
</dbReference>
<dbReference type="OrthoDB" id="9809852at2"/>
<dbReference type="InterPro" id="IPR004610">
    <property type="entry name" value="RecJ"/>
</dbReference>
<name>A0A518H899_9BACT</name>
<feature type="domain" description="DDH" evidence="7">
    <location>
        <begin position="80"/>
        <end position="223"/>
    </location>
</feature>
<feature type="domain" description="RecJ OB" evidence="9">
    <location>
        <begin position="467"/>
        <end position="574"/>
    </location>
</feature>
<evidence type="ECO:0000256" key="6">
    <source>
        <dbReference type="SAM" id="Coils"/>
    </source>
</evidence>
<dbReference type="InterPro" id="IPR003156">
    <property type="entry name" value="DHHA1_dom"/>
</dbReference>
<comment type="similarity">
    <text evidence="1">Belongs to the RecJ family.</text>
</comment>
<dbReference type="InterPro" id="IPR001667">
    <property type="entry name" value="DDH_dom"/>
</dbReference>
<dbReference type="GO" id="GO:0008409">
    <property type="term" value="F:5'-3' exonuclease activity"/>
    <property type="evidence" value="ECO:0007669"/>
    <property type="project" value="InterPro"/>
</dbReference>
<dbReference type="Pfam" id="PF17768">
    <property type="entry name" value="RecJ_OB"/>
    <property type="match status" value="1"/>
</dbReference>
<feature type="coiled-coil region" evidence="6">
    <location>
        <begin position="321"/>
        <end position="348"/>
    </location>
</feature>
<protein>
    <recommendedName>
        <fullName evidence="2">Single-stranded-DNA-specific exonuclease RecJ</fullName>
    </recommendedName>
</protein>
<reference evidence="10 11" key="1">
    <citation type="submission" date="2019-02" db="EMBL/GenBank/DDBJ databases">
        <title>Deep-cultivation of Planctomycetes and their phenomic and genomic characterization uncovers novel biology.</title>
        <authorList>
            <person name="Wiegand S."/>
            <person name="Jogler M."/>
            <person name="Boedeker C."/>
            <person name="Pinto D."/>
            <person name="Vollmers J."/>
            <person name="Rivas-Marin E."/>
            <person name="Kohn T."/>
            <person name="Peeters S.H."/>
            <person name="Heuer A."/>
            <person name="Rast P."/>
            <person name="Oberbeckmann S."/>
            <person name="Bunk B."/>
            <person name="Jeske O."/>
            <person name="Meyerdierks A."/>
            <person name="Storesund J.E."/>
            <person name="Kallscheuer N."/>
            <person name="Luecker S."/>
            <person name="Lage O.M."/>
            <person name="Pohl T."/>
            <person name="Merkel B.J."/>
            <person name="Hornburger P."/>
            <person name="Mueller R.-W."/>
            <person name="Bruemmer F."/>
            <person name="Labrenz M."/>
            <person name="Spormann A.M."/>
            <person name="Op den Camp H."/>
            <person name="Overmann J."/>
            <person name="Amann R."/>
            <person name="Jetten M.S.M."/>
            <person name="Mascher T."/>
            <person name="Medema M.H."/>
            <person name="Devos D.P."/>
            <person name="Kaster A.-K."/>
            <person name="Ovreas L."/>
            <person name="Rohde M."/>
            <person name="Galperin M.Y."/>
            <person name="Jogler C."/>
        </authorList>
    </citation>
    <scope>NUCLEOTIDE SEQUENCE [LARGE SCALE GENOMIC DNA]</scope>
    <source>
        <strain evidence="10 11">ElP</strain>
    </source>
</reference>
<dbReference type="KEGG" id="tpla:ElP_50160"/>
<gene>
    <name evidence="10" type="primary">recJ</name>
    <name evidence="10" type="ORF">ElP_50160</name>
</gene>
<dbReference type="InterPro" id="IPR038763">
    <property type="entry name" value="DHH_sf"/>
</dbReference>
<proteinExistence type="inferred from homology"/>
<keyword evidence="3" id="KW-0540">Nuclease</keyword>
<dbReference type="GO" id="GO:0006310">
    <property type="term" value="P:DNA recombination"/>
    <property type="evidence" value="ECO:0007669"/>
    <property type="project" value="InterPro"/>
</dbReference>
<dbReference type="EMBL" id="CP036426">
    <property type="protein sequence ID" value="QDV37083.1"/>
    <property type="molecule type" value="Genomic_DNA"/>
</dbReference>
<organism evidence="10 11">
    <name type="scientific">Tautonia plasticadhaerens</name>
    <dbReference type="NCBI Taxonomy" id="2527974"/>
    <lineage>
        <taxon>Bacteria</taxon>
        <taxon>Pseudomonadati</taxon>
        <taxon>Planctomycetota</taxon>
        <taxon>Planctomycetia</taxon>
        <taxon>Isosphaerales</taxon>
        <taxon>Isosphaeraceae</taxon>
        <taxon>Tautonia</taxon>
    </lineage>
</organism>
<dbReference type="InterPro" id="IPR051673">
    <property type="entry name" value="SSDNA_exonuclease_RecJ"/>
</dbReference>
<sequence length="589" mass="63946">MTSHRWHLRPSDPSRVAWLGSEARIPPLVAQILLHRGIDDPAKAREFIEVRRRSLHDPELLPGAVDAADRIVRAVRDGRKIIIYGDYDVDGVCGTSILWSCLRLAGARSTEYYIPRRVEEGYGLNAEALRKLAIEHKAEVVVTVDCGITSVKEAAIARELGLELIVTDHHTIGPELPGAAALVHPRLPGGAYPFGELCGAGVAFKLAWQVCKSFGDGKKASPHLRDFLLGAFGLVALATIADMVPLEDENRIFVRHGLESIHADPSTGLNALMRVSNCLGKRKLTTGNVGFGLAPRINAAGRLECAMLAVEMLTTADPGRAENIAERLDACNRQRQEIERTIVAEARQMVEASGGLGERGAVVVGHTEWHPGVIGIVAGRLAESFHRPSIVMALRDDLCQGSGRSIAGFDLYEAIRSCSDGLLGFGGHRAAAGLRMRPDHFAAFAERFEAHCREILTEEQKQRRLDIDAEVRLAELSLPVVEWIESLEPYGIGNPRPVFSAEGVRVIGEPRVVGEGKKHVQLRLSQNGTAVKAIAWNMADRLGSLGPGTDCAVAFLPSVNEWNGRREVQLEIRDVQISSSGGAHHARSA</sequence>
<dbReference type="GO" id="GO:0003676">
    <property type="term" value="F:nucleic acid binding"/>
    <property type="evidence" value="ECO:0007669"/>
    <property type="project" value="InterPro"/>
</dbReference>
<accession>A0A518H899</accession>
<evidence type="ECO:0000313" key="10">
    <source>
        <dbReference type="EMBL" id="QDV37083.1"/>
    </source>
</evidence>
<evidence type="ECO:0000259" key="8">
    <source>
        <dbReference type="Pfam" id="PF02272"/>
    </source>
</evidence>
<evidence type="ECO:0000256" key="2">
    <source>
        <dbReference type="ARBA" id="ARBA00019841"/>
    </source>
</evidence>
<dbReference type="NCBIfam" id="TIGR00644">
    <property type="entry name" value="recJ"/>
    <property type="match status" value="1"/>
</dbReference>
<evidence type="ECO:0000259" key="7">
    <source>
        <dbReference type="Pfam" id="PF01368"/>
    </source>
</evidence>
<evidence type="ECO:0000256" key="3">
    <source>
        <dbReference type="ARBA" id="ARBA00022722"/>
    </source>
</evidence>
<keyword evidence="5 10" id="KW-0269">Exonuclease</keyword>
<dbReference type="PANTHER" id="PTHR30255">
    <property type="entry name" value="SINGLE-STRANDED-DNA-SPECIFIC EXONUCLEASE RECJ"/>
    <property type="match status" value="1"/>
</dbReference>
<feature type="domain" description="DHHA1" evidence="8">
    <location>
        <begin position="363"/>
        <end position="452"/>
    </location>
</feature>
<keyword evidence="11" id="KW-1185">Reference proteome</keyword>
<evidence type="ECO:0000256" key="5">
    <source>
        <dbReference type="ARBA" id="ARBA00022839"/>
    </source>
</evidence>
<dbReference type="SUPFAM" id="SSF64182">
    <property type="entry name" value="DHH phosphoesterases"/>
    <property type="match status" value="1"/>
</dbReference>
<dbReference type="Proteomes" id="UP000317835">
    <property type="component" value="Chromosome"/>
</dbReference>
<evidence type="ECO:0000256" key="4">
    <source>
        <dbReference type="ARBA" id="ARBA00022801"/>
    </source>
</evidence>
<keyword evidence="6" id="KW-0175">Coiled coil</keyword>
<dbReference type="InterPro" id="IPR041122">
    <property type="entry name" value="RecJ_OB"/>
</dbReference>
<dbReference type="Gene3D" id="3.90.1640.30">
    <property type="match status" value="1"/>
</dbReference>
<dbReference type="Pfam" id="PF02272">
    <property type="entry name" value="DHHA1"/>
    <property type="match status" value="1"/>
</dbReference>
<evidence type="ECO:0000256" key="1">
    <source>
        <dbReference type="ARBA" id="ARBA00005915"/>
    </source>
</evidence>
<dbReference type="AlphaFoldDB" id="A0A518H899"/>
<evidence type="ECO:0000259" key="9">
    <source>
        <dbReference type="Pfam" id="PF17768"/>
    </source>
</evidence>
<evidence type="ECO:0000313" key="11">
    <source>
        <dbReference type="Proteomes" id="UP000317835"/>
    </source>
</evidence>
<dbReference type="Pfam" id="PF01368">
    <property type="entry name" value="DHH"/>
    <property type="match status" value="1"/>
</dbReference>
<keyword evidence="4 10" id="KW-0378">Hydrolase</keyword>
<dbReference type="RefSeq" id="WP_145274371.1">
    <property type="nucleotide sequence ID" value="NZ_CP036426.1"/>
</dbReference>
<dbReference type="GO" id="GO:0006281">
    <property type="term" value="P:DNA repair"/>
    <property type="evidence" value="ECO:0007669"/>
    <property type="project" value="InterPro"/>
</dbReference>
<dbReference type="Gene3D" id="3.10.310.30">
    <property type="match status" value="1"/>
</dbReference>